<evidence type="ECO:0000256" key="7">
    <source>
        <dbReference type="ARBA" id="ARBA00025628"/>
    </source>
</evidence>
<dbReference type="InterPro" id="IPR001731">
    <property type="entry name" value="ALAD"/>
</dbReference>
<sequence length="256" mass="28612">MPNYYRYSLDRLPEELEALLSFGIKHILLFVKVPEAKKDNEGTEALNPEGLMQQSIRFIRSRYPEFIIYSDVALDPYSSYGHDGIVADGKILNDETVEVLSQMALSHAQAGAQFVAPSDMMDGRIAAIRSMLDDHEYHEVGIMSYAAKFASAFYGPFRSALDSAPGFGDKKTYQIDPCNQREAIAEALQDEAEDADILMVKPGMPYLDIVSDLRRQSSKPISVYQVSGEYSMLKAAIKEGYLSEAVILESLLAFRR</sequence>
<dbReference type="GO" id="GO:0008270">
    <property type="term" value="F:zinc ion binding"/>
    <property type="evidence" value="ECO:0007669"/>
    <property type="project" value="TreeGrafter"/>
</dbReference>
<reference evidence="12" key="1">
    <citation type="submission" date="2020-11" db="EMBL/GenBank/DDBJ databases">
        <authorList>
            <person name="Tran Van P."/>
        </authorList>
    </citation>
    <scope>NUCLEOTIDE SEQUENCE</scope>
</reference>
<comment type="similarity">
    <text evidence="2 11">Belongs to the ALAD family.</text>
</comment>
<evidence type="ECO:0000256" key="11">
    <source>
        <dbReference type="RuleBase" id="RU004161"/>
    </source>
</evidence>
<dbReference type="PANTHER" id="PTHR11458:SF0">
    <property type="entry name" value="DELTA-AMINOLEVULINIC ACID DEHYDRATASE"/>
    <property type="match status" value="1"/>
</dbReference>
<dbReference type="UniPathway" id="UPA00251">
    <property type="reaction ID" value="UER00318"/>
</dbReference>
<keyword evidence="6" id="KW-0627">Porphyrin biosynthesis</keyword>
<keyword evidence="4" id="KW-0350">Heme biosynthesis</keyword>
<evidence type="ECO:0000256" key="1">
    <source>
        <dbReference type="ARBA" id="ARBA00004694"/>
    </source>
</evidence>
<evidence type="ECO:0000256" key="3">
    <source>
        <dbReference type="ARBA" id="ARBA00012053"/>
    </source>
</evidence>
<dbReference type="EMBL" id="OB668949">
    <property type="protein sequence ID" value="CAD7234515.1"/>
    <property type="molecule type" value="Genomic_DNA"/>
</dbReference>
<comment type="catalytic activity">
    <reaction evidence="10">
        <text>2 5-aminolevulinate = porphobilinogen + 2 H2O + H(+)</text>
        <dbReference type="Rhea" id="RHEA:24064"/>
        <dbReference type="ChEBI" id="CHEBI:15377"/>
        <dbReference type="ChEBI" id="CHEBI:15378"/>
        <dbReference type="ChEBI" id="CHEBI:58126"/>
        <dbReference type="ChEBI" id="CHEBI:356416"/>
        <dbReference type="EC" id="4.2.1.24"/>
    </reaction>
</comment>
<accession>A0A7R8WMG2</accession>
<proteinExistence type="inferred from homology"/>
<dbReference type="GO" id="GO:0004655">
    <property type="term" value="F:porphobilinogen synthase activity"/>
    <property type="evidence" value="ECO:0007669"/>
    <property type="project" value="UniProtKB-EC"/>
</dbReference>
<dbReference type="Pfam" id="PF00490">
    <property type="entry name" value="ALAD"/>
    <property type="match status" value="1"/>
</dbReference>
<evidence type="ECO:0000256" key="9">
    <source>
        <dbReference type="ARBA" id="ARBA00032837"/>
    </source>
</evidence>
<evidence type="ECO:0000313" key="12">
    <source>
        <dbReference type="EMBL" id="CAD7234515.1"/>
    </source>
</evidence>
<dbReference type="OrthoDB" id="1530at2759"/>
<evidence type="ECO:0000256" key="5">
    <source>
        <dbReference type="ARBA" id="ARBA00023239"/>
    </source>
</evidence>
<gene>
    <name evidence="12" type="ORF">CTOB1V02_LOCUS12331</name>
</gene>
<dbReference type="GO" id="GO:0005829">
    <property type="term" value="C:cytosol"/>
    <property type="evidence" value="ECO:0007669"/>
    <property type="project" value="TreeGrafter"/>
</dbReference>
<dbReference type="EC" id="4.2.1.24" evidence="3"/>
<evidence type="ECO:0000256" key="4">
    <source>
        <dbReference type="ARBA" id="ARBA00023133"/>
    </source>
</evidence>
<evidence type="ECO:0000256" key="6">
    <source>
        <dbReference type="ARBA" id="ARBA00023244"/>
    </source>
</evidence>
<dbReference type="PANTHER" id="PTHR11458">
    <property type="entry name" value="DELTA-AMINOLEVULINIC ACID DEHYDRATASE"/>
    <property type="match status" value="1"/>
</dbReference>
<name>A0A7R8WMG2_9CRUS</name>
<dbReference type="AlphaFoldDB" id="A0A7R8WMG2"/>
<protein>
    <recommendedName>
        <fullName evidence="3">porphobilinogen synthase</fullName>
        <ecNumber evidence="3">4.2.1.24</ecNumber>
    </recommendedName>
    <alternativeName>
        <fullName evidence="9">Porphobilinogen synthase</fullName>
    </alternativeName>
</protein>
<comment type="pathway">
    <text evidence="1">Porphyrin-containing compound metabolism; protoporphyrin-IX biosynthesis; coproporphyrinogen-III from 5-aminolevulinate: step 1/4.</text>
</comment>
<dbReference type="SMART" id="SM01004">
    <property type="entry name" value="ALAD"/>
    <property type="match status" value="1"/>
</dbReference>
<evidence type="ECO:0000256" key="2">
    <source>
        <dbReference type="ARBA" id="ARBA00008055"/>
    </source>
</evidence>
<keyword evidence="5" id="KW-0456">Lyase</keyword>
<dbReference type="GO" id="GO:0006782">
    <property type="term" value="P:protoporphyrinogen IX biosynthetic process"/>
    <property type="evidence" value="ECO:0007669"/>
    <property type="project" value="UniProtKB-UniPathway"/>
</dbReference>
<organism evidence="12">
    <name type="scientific">Cyprideis torosa</name>
    <dbReference type="NCBI Taxonomy" id="163714"/>
    <lineage>
        <taxon>Eukaryota</taxon>
        <taxon>Metazoa</taxon>
        <taxon>Ecdysozoa</taxon>
        <taxon>Arthropoda</taxon>
        <taxon>Crustacea</taxon>
        <taxon>Oligostraca</taxon>
        <taxon>Ostracoda</taxon>
        <taxon>Podocopa</taxon>
        <taxon>Podocopida</taxon>
        <taxon>Cytherocopina</taxon>
        <taxon>Cytheroidea</taxon>
        <taxon>Cytherideidae</taxon>
        <taxon>Cyprideis</taxon>
    </lineage>
</organism>
<dbReference type="NCBIfam" id="NF006762">
    <property type="entry name" value="PRK09283.1"/>
    <property type="match status" value="1"/>
</dbReference>
<dbReference type="SUPFAM" id="SSF51569">
    <property type="entry name" value="Aldolase"/>
    <property type="match status" value="1"/>
</dbReference>
<comment type="function">
    <text evidence="7">Catalyzes an early step in the biosynthesis of tetrapyrroles. Binds two molecules of 5-aminolevulinate per subunit, each at a distinct site, and catalyzes their condensation to form porphobilinogen.</text>
</comment>
<feature type="non-terminal residue" evidence="12">
    <location>
        <position position="256"/>
    </location>
</feature>
<dbReference type="PRINTS" id="PR00144">
    <property type="entry name" value="DALDHYDRTASE"/>
</dbReference>
<evidence type="ECO:0000256" key="8">
    <source>
        <dbReference type="ARBA" id="ARBA00025861"/>
    </source>
</evidence>
<comment type="subunit">
    <text evidence="8">Homooctamer; active form. Homohexamer; low activity form.</text>
</comment>
<dbReference type="InterPro" id="IPR013785">
    <property type="entry name" value="Aldolase_TIM"/>
</dbReference>
<dbReference type="Gene3D" id="3.20.20.70">
    <property type="entry name" value="Aldolase class I"/>
    <property type="match status" value="1"/>
</dbReference>
<evidence type="ECO:0000256" key="10">
    <source>
        <dbReference type="ARBA" id="ARBA00047651"/>
    </source>
</evidence>